<dbReference type="SUPFAM" id="SSF51905">
    <property type="entry name" value="FAD/NAD(P)-binding domain"/>
    <property type="match status" value="1"/>
</dbReference>
<sequence length="598" mass="65646">MKESFVDVLIIGAGPTGLMAALALKRAGIDVRVVDKRRAATQEGVSVGQADGIQPRTLEILQTYGLADELFRQGGQLHTTAFYNPACKGDNIELSVRVPTVTATTARYKFNVTLHQGAVEGIFREALSSMGVEVEHSTVPTSLDILDEYLGNPNAYAVKVHLADGDSANPSPNEVVNARFVLGTDGARSWTRKALGFVLEGEQTDLYWGVIDFVPETNFPDIRNHCLSHTRYGSFMVIPREGDLVRLYVQMDKDTLDLDESGDFDRFKMSPDTLLKAAQLRLQPYNISLKDPAAGYAWWTIYRIGQRVANKYGMHERVLLAGDATHTHSPKAGQGMNAGICDAHNLAWKIAQVLQGHAELSLLKTYELERRTYAQSLISFDKEYAKLFSTAGVTHEKFMRAHRAYSPFISGIDFTYPHSPITQETHQDYASGVVVGRPFPPHVFFRVADARPINIQDMLPANGLFKLLVFAGEHARADFSADLQAFADGLADILAKYGRSGTPIAMDVVTIMAGKQDPACLLRIPSTLRPHWAQVVIDDDTDVHGHSAGGGYEKFGINPSRGAIVVVRPDSVTGAIAPLQKIEALEGYFDDFLLPSLV</sequence>
<keyword evidence="3" id="KW-0274">FAD</keyword>
<dbReference type="SUPFAM" id="SSF54373">
    <property type="entry name" value="FAD-linked reductases, C-terminal domain"/>
    <property type="match status" value="1"/>
</dbReference>
<keyword evidence="8" id="KW-1185">Reference proteome</keyword>
<dbReference type="Gene3D" id="3.50.50.60">
    <property type="entry name" value="FAD/NAD(P)-binding domain"/>
    <property type="match status" value="1"/>
</dbReference>
<dbReference type="HOGENOM" id="CLU_009665_9_2_1"/>
<evidence type="ECO:0000256" key="1">
    <source>
        <dbReference type="ARBA" id="ARBA00007801"/>
    </source>
</evidence>
<dbReference type="InParanoid" id="D8Q1V8"/>
<evidence type="ECO:0000259" key="5">
    <source>
        <dbReference type="Pfam" id="PF01494"/>
    </source>
</evidence>
<dbReference type="eggNOG" id="KOG3855">
    <property type="taxonomic scope" value="Eukaryota"/>
</dbReference>
<proteinExistence type="inferred from homology"/>
<dbReference type="EMBL" id="GL377305">
    <property type="protein sequence ID" value="EFI98570.1"/>
    <property type="molecule type" value="Genomic_DNA"/>
</dbReference>
<dbReference type="InterPro" id="IPR038220">
    <property type="entry name" value="PHOX_C_sf"/>
</dbReference>
<protein>
    <recommendedName>
        <fullName evidence="9">FAD-binding domain-containing protein</fullName>
    </recommendedName>
</protein>
<reference evidence="7 8" key="1">
    <citation type="journal article" date="2010" name="Nat. Biotechnol.">
        <title>Genome sequence of the model mushroom Schizophyllum commune.</title>
        <authorList>
            <person name="Ohm R.A."/>
            <person name="de Jong J.F."/>
            <person name="Lugones L.G."/>
            <person name="Aerts A."/>
            <person name="Kothe E."/>
            <person name="Stajich J.E."/>
            <person name="de Vries R.P."/>
            <person name="Record E."/>
            <person name="Levasseur A."/>
            <person name="Baker S.E."/>
            <person name="Bartholomew K.A."/>
            <person name="Coutinho P.M."/>
            <person name="Erdmann S."/>
            <person name="Fowler T.J."/>
            <person name="Gathman A.C."/>
            <person name="Lombard V."/>
            <person name="Henrissat B."/>
            <person name="Knabe N."/>
            <person name="Kuees U."/>
            <person name="Lilly W.W."/>
            <person name="Lindquist E."/>
            <person name="Lucas S."/>
            <person name="Magnuson J.K."/>
            <person name="Piumi F."/>
            <person name="Raudaskoski M."/>
            <person name="Salamov A."/>
            <person name="Schmutz J."/>
            <person name="Schwarze F.W.M.R."/>
            <person name="vanKuyk P.A."/>
            <person name="Horton J.S."/>
            <person name="Grigoriev I.V."/>
            <person name="Woesten H.A.B."/>
        </authorList>
    </citation>
    <scope>NUCLEOTIDE SEQUENCE [LARGE SCALE GENOMIC DNA]</scope>
    <source>
        <strain evidence="8">H4-8 / FGSC 9210</strain>
    </source>
</reference>
<dbReference type="Gene3D" id="3.40.30.20">
    <property type="match status" value="1"/>
</dbReference>
<evidence type="ECO:0000256" key="4">
    <source>
        <dbReference type="ARBA" id="ARBA00023002"/>
    </source>
</evidence>
<dbReference type="CDD" id="cd02979">
    <property type="entry name" value="PHOX_C"/>
    <property type="match status" value="1"/>
</dbReference>
<dbReference type="OrthoDB" id="2690153at2759"/>
<dbReference type="RefSeq" id="XP_003033473.1">
    <property type="nucleotide sequence ID" value="XM_003033427.1"/>
</dbReference>
<evidence type="ECO:0000256" key="3">
    <source>
        <dbReference type="ARBA" id="ARBA00022827"/>
    </source>
</evidence>
<dbReference type="GO" id="GO:0071949">
    <property type="term" value="F:FAD binding"/>
    <property type="evidence" value="ECO:0007669"/>
    <property type="project" value="InterPro"/>
</dbReference>
<dbReference type="PANTHER" id="PTHR43004">
    <property type="entry name" value="TRK SYSTEM POTASSIUM UPTAKE PROTEIN"/>
    <property type="match status" value="1"/>
</dbReference>
<dbReference type="InterPro" id="IPR050641">
    <property type="entry name" value="RIFMO-like"/>
</dbReference>
<dbReference type="Pfam" id="PF07976">
    <property type="entry name" value="Phe_hydrox_dim"/>
    <property type="match status" value="1"/>
</dbReference>
<dbReference type="KEGG" id="scm:SCHCO_02573393"/>
<organism evidence="8">
    <name type="scientific">Schizophyllum commune (strain H4-8 / FGSC 9210)</name>
    <name type="common">Split gill fungus</name>
    <dbReference type="NCBI Taxonomy" id="578458"/>
    <lineage>
        <taxon>Eukaryota</taxon>
        <taxon>Fungi</taxon>
        <taxon>Dikarya</taxon>
        <taxon>Basidiomycota</taxon>
        <taxon>Agaricomycotina</taxon>
        <taxon>Agaricomycetes</taxon>
        <taxon>Agaricomycetidae</taxon>
        <taxon>Agaricales</taxon>
        <taxon>Schizophyllaceae</taxon>
        <taxon>Schizophyllum</taxon>
    </lineage>
</organism>
<feature type="non-terminal residue" evidence="7">
    <location>
        <position position="598"/>
    </location>
</feature>
<dbReference type="InterPro" id="IPR002938">
    <property type="entry name" value="FAD-bd"/>
</dbReference>
<dbReference type="SUPFAM" id="SSF52833">
    <property type="entry name" value="Thioredoxin-like"/>
    <property type="match status" value="1"/>
</dbReference>
<feature type="domain" description="Phenol hydroxylase-like C-terminal dimerisation" evidence="6">
    <location>
        <begin position="415"/>
        <end position="595"/>
    </location>
</feature>
<evidence type="ECO:0000256" key="2">
    <source>
        <dbReference type="ARBA" id="ARBA00022630"/>
    </source>
</evidence>
<feature type="domain" description="FAD-binding" evidence="5">
    <location>
        <begin position="6"/>
        <end position="380"/>
    </location>
</feature>
<dbReference type="PANTHER" id="PTHR43004:SF20">
    <property type="entry name" value="2-MONOOXYGENASE, PUTATIVE (AFU_ORTHOLOGUE AFUA_1G13660)-RELATED"/>
    <property type="match status" value="1"/>
</dbReference>
<gene>
    <name evidence="7" type="ORF">SCHCODRAFT_108381</name>
</gene>
<evidence type="ECO:0008006" key="9">
    <source>
        <dbReference type="Google" id="ProtNLM"/>
    </source>
</evidence>
<keyword evidence="4" id="KW-0560">Oxidoreductase</keyword>
<dbReference type="Gene3D" id="3.30.9.10">
    <property type="entry name" value="D-Amino Acid Oxidase, subunit A, domain 2"/>
    <property type="match status" value="1"/>
</dbReference>
<dbReference type="OMA" id="DYWKVFV"/>
<dbReference type="PRINTS" id="PR00420">
    <property type="entry name" value="RNGMNOXGNASE"/>
</dbReference>
<evidence type="ECO:0000259" key="6">
    <source>
        <dbReference type="Pfam" id="PF07976"/>
    </source>
</evidence>
<dbReference type="GO" id="GO:0016709">
    <property type="term" value="F:oxidoreductase activity, acting on paired donors, with incorporation or reduction of molecular oxygen, NAD(P)H as one donor, and incorporation of one atom of oxygen"/>
    <property type="evidence" value="ECO:0007669"/>
    <property type="project" value="UniProtKB-ARBA"/>
</dbReference>
<accession>D8Q1V8</accession>
<dbReference type="AlphaFoldDB" id="D8Q1V8"/>
<name>D8Q1V8_SCHCM</name>
<dbReference type="GeneID" id="9591023"/>
<dbReference type="InterPro" id="IPR036249">
    <property type="entry name" value="Thioredoxin-like_sf"/>
</dbReference>
<dbReference type="VEuPathDB" id="FungiDB:SCHCODRAFT_02573393"/>
<evidence type="ECO:0000313" key="8">
    <source>
        <dbReference type="Proteomes" id="UP000007431"/>
    </source>
</evidence>
<comment type="similarity">
    <text evidence="1">Belongs to the PheA/TfdB FAD monooxygenase family.</text>
</comment>
<evidence type="ECO:0000313" key="7">
    <source>
        <dbReference type="EMBL" id="EFI98570.1"/>
    </source>
</evidence>
<keyword evidence="2" id="KW-0285">Flavoprotein</keyword>
<dbReference type="InterPro" id="IPR012941">
    <property type="entry name" value="Phe_hydrox_C_dim_dom"/>
</dbReference>
<dbReference type="Pfam" id="PF01494">
    <property type="entry name" value="FAD_binding_3"/>
    <property type="match status" value="1"/>
</dbReference>
<dbReference type="InterPro" id="IPR036188">
    <property type="entry name" value="FAD/NAD-bd_sf"/>
</dbReference>
<dbReference type="Proteomes" id="UP000007431">
    <property type="component" value="Unassembled WGS sequence"/>
</dbReference>